<dbReference type="Proteomes" id="UP000727993">
    <property type="component" value="Unassembled WGS sequence"/>
</dbReference>
<dbReference type="GO" id="GO:0046872">
    <property type="term" value="F:metal ion binding"/>
    <property type="evidence" value="ECO:0007669"/>
    <property type="project" value="UniProtKB-KW"/>
</dbReference>
<dbReference type="SUPFAM" id="SSF53649">
    <property type="entry name" value="Alkaline phosphatase-like"/>
    <property type="match status" value="1"/>
</dbReference>
<protein>
    <submittedName>
        <fullName evidence="6">Arylsulfatase</fullName>
    </submittedName>
</protein>
<organism evidence="6 7">
    <name type="scientific">Candidatus Neomicrothrix subdominans</name>
    <dbReference type="NCBI Taxonomy" id="2954438"/>
    <lineage>
        <taxon>Bacteria</taxon>
        <taxon>Bacillati</taxon>
        <taxon>Actinomycetota</taxon>
        <taxon>Acidimicrobiia</taxon>
        <taxon>Acidimicrobiales</taxon>
        <taxon>Microthrixaceae</taxon>
        <taxon>Candidatus Neomicrothrix</taxon>
    </lineage>
</organism>
<dbReference type="Pfam" id="PF00884">
    <property type="entry name" value="Sulfatase"/>
    <property type="match status" value="1"/>
</dbReference>
<dbReference type="InterPro" id="IPR024607">
    <property type="entry name" value="Sulfatase_CS"/>
</dbReference>
<evidence type="ECO:0000256" key="4">
    <source>
        <dbReference type="ARBA" id="ARBA00022837"/>
    </source>
</evidence>
<dbReference type="CDD" id="cd16025">
    <property type="entry name" value="PAS_like"/>
    <property type="match status" value="1"/>
</dbReference>
<gene>
    <name evidence="6" type="ORF">IPN02_07125</name>
</gene>
<keyword evidence="4" id="KW-0106">Calcium</keyword>
<dbReference type="Gene3D" id="3.30.1120.10">
    <property type="match status" value="1"/>
</dbReference>
<dbReference type="PROSITE" id="PS00149">
    <property type="entry name" value="SULFATASE_2"/>
    <property type="match status" value="1"/>
</dbReference>
<dbReference type="PROSITE" id="PS00523">
    <property type="entry name" value="SULFATASE_1"/>
    <property type="match status" value="1"/>
</dbReference>
<keyword evidence="3" id="KW-0378">Hydrolase</keyword>
<dbReference type="GO" id="GO:0004065">
    <property type="term" value="F:arylsulfatase activity"/>
    <property type="evidence" value="ECO:0007669"/>
    <property type="project" value="TreeGrafter"/>
</dbReference>
<sequence length="779" mass="84754">MSEDTATGAYRNFEGRAGRTVAGSDPWWPGEATAPEGAPNVIVIMADDLGYSDLGCYGSEIATPNLDALAAGALRFSNYHATPMCSPTRAALLTGINSHLAGVGHVAHSDPGFPGYAMELADDVATAAEVFSDAGYFTAMVGKWHLTKDSHCSDAGPFDSWPTQRGFDRFYGFLDGFTNLHQPHRLIDGNSPVNVDTYPDDYYFTDDITDRAIEMVRGSKASNPAKPFFMYFSHGSVHAPLHAKVADIEAQRGRYDAGWDVLREERFARMKALGLVSESIELPPRNAEPGQEVAPWDSLSADEQRLFARYMEVYAAMVTSIDDSFGRLRTALDQMGELDNTIIVFTSDNGASREGEAEGTTAYFVHLLGATDTAADLARIDEIGGPRSMPHYPRGWAACGNTPFRLYKINTHAGGHQVPMIMAGPGVAADAAGRGVAADAAGPGEWCDQYVHVIDLLPTLLELTGVKAPDHRNGKRLLPMQGLSFAPVLADAAAPSVRTEQYYEMLGHRGYYRDGWEVVTLHYPLTEFSDEEWELYDLTSDPTESHNLAGAHPDLVAELSEAWDTAARDNQVYPLDEGSGLKYLQRPPWNEVYERPVTLLPGTPTLERWRSLQLMMIRSFTVTARVRIDAEDEGIIVAHGDQGGGYVMWLDAAGVHLGYNDGRGTLATIDGPRPAAGEHTIVADFDAPGGNVWNNTLALDGVEVGSAQGWTCLFPMAPFEGIDVGLDRRSPVHWGLYEAHGAYPFTGRIDGVDYRPGPAPADSPNSLIEVLRQMGSKFE</sequence>
<evidence type="ECO:0000313" key="6">
    <source>
        <dbReference type="EMBL" id="MBK9296607.1"/>
    </source>
</evidence>
<dbReference type="SUPFAM" id="SSF49899">
    <property type="entry name" value="Concanavalin A-like lectins/glucanases"/>
    <property type="match status" value="1"/>
</dbReference>
<evidence type="ECO:0000313" key="7">
    <source>
        <dbReference type="Proteomes" id="UP000727993"/>
    </source>
</evidence>
<dbReference type="PANTHER" id="PTHR42693">
    <property type="entry name" value="ARYLSULFATASE FAMILY MEMBER"/>
    <property type="match status" value="1"/>
</dbReference>
<evidence type="ECO:0000256" key="1">
    <source>
        <dbReference type="ARBA" id="ARBA00008779"/>
    </source>
</evidence>
<keyword evidence="2" id="KW-0479">Metal-binding</keyword>
<proteinExistence type="inferred from homology"/>
<dbReference type="InterPro" id="IPR050738">
    <property type="entry name" value="Sulfatase"/>
</dbReference>
<dbReference type="InterPro" id="IPR017850">
    <property type="entry name" value="Alkaline_phosphatase_core_sf"/>
</dbReference>
<accession>A0A936TE14</accession>
<evidence type="ECO:0000256" key="2">
    <source>
        <dbReference type="ARBA" id="ARBA00022723"/>
    </source>
</evidence>
<dbReference type="AlphaFoldDB" id="A0A936TE14"/>
<dbReference type="EMBL" id="JADJZA010000003">
    <property type="protein sequence ID" value="MBK9296607.1"/>
    <property type="molecule type" value="Genomic_DNA"/>
</dbReference>
<dbReference type="Gene3D" id="3.40.720.10">
    <property type="entry name" value="Alkaline Phosphatase, subunit A"/>
    <property type="match status" value="1"/>
</dbReference>
<evidence type="ECO:0000256" key="3">
    <source>
        <dbReference type="ARBA" id="ARBA00022801"/>
    </source>
</evidence>
<evidence type="ECO:0000259" key="5">
    <source>
        <dbReference type="Pfam" id="PF00884"/>
    </source>
</evidence>
<comment type="similarity">
    <text evidence="1">Belongs to the sulfatase family.</text>
</comment>
<dbReference type="PANTHER" id="PTHR42693:SF33">
    <property type="entry name" value="ARYLSULFATASE"/>
    <property type="match status" value="1"/>
</dbReference>
<reference evidence="6 7" key="1">
    <citation type="submission" date="2020-10" db="EMBL/GenBank/DDBJ databases">
        <title>Connecting structure to function with the recovery of over 1000 high-quality activated sludge metagenome-assembled genomes encoding full-length rRNA genes using long-read sequencing.</title>
        <authorList>
            <person name="Singleton C.M."/>
            <person name="Petriglieri F."/>
            <person name="Kristensen J.M."/>
            <person name="Kirkegaard R.H."/>
            <person name="Michaelsen T.Y."/>
            <person name="Andersen M.H."/>
            <person name="Karst S.M."/>
            <person name="Dueholm M.S."/>
            <person name="Nielsen P.H."/>
            <person name="Albertsen M."/>
        </authorList>
    </citation>
    <scope>NUCLEOTIDE SEQUENCE [LARGE SCALE GENOMIC DNA]</scope>
    <source>
        <strain evidence="6">Lyne_18-Q3-R50-59_MAXAC.006</strain>
    </source>
</reference>
<dbReference type="InterPro" id="IPR000917">
    <property type="entry name" value="Sulfatase_N"/>
</dbReference>
<comment type="caution">
    <text evidence="6">The sequence shown here is derived from an EMBL/GenBank/DDBJ whole genome shotgun (WGS) entry which is preliminary data.</text>
</comment>
<name>A0A936TE14_9ACTN</name>
<feature type="domain" description="Sulfatase N-terminal" evidence="5">
    <location>
        <begin position="39"/>
        <end position="466"/>
    </location>
</feature>
<dbReference type="InterPro" id="IPR013320">
    <property type="entry name" value="ConA-like_dom_sf"/>
</dbReference>